<protein>
    <submittedName>
        <fullName evidence="4">Uncharacterized protein</fullName>
    </submittedName>
</protein>
<proteinExistence type="predicted"/>
<evidence type="ECO:0000256" key="1">
    <source>
        <dbReference type="SAM" id="MobiDB-lite"/>
    </source>
</evidence>
<evidence type="ECO:0000256" key="3">
    <source>
        <dbReference type="SAM" id="SignalP"/>
    </source>
</evidence>
<dbReference type="RefSeq" id="WP_184200264.1">
    <property type="nucleotide sequence ID" value="NZ_JACHGW010000003.1"/>
</dbReference>
<feature type="signal peptide" evidence="3">
    <location>
        <begin position="1"/>
        <end position="20"/>
    </location>
</feature>
<feature type="chain" id="PRO_5031345412" evidence="3">
    <location>
        <begin position="21"/>
        <end position="239"/>
    </location>
</feature>
<evidence type="ECO:0000313" key="4">
    <source>
        <dbReference type="EMBL" id="MBB6052055.1"/>
    </source>
</evidence>
<reference evidence="4 5" key="1">
    <citation type="submission" date="2020-08" db="EMBL/GenBank/DDBJ databases">
        <title>Genomic Encyclopedia of Type Strains, Phase IV (KMG-IV): sequencing the most valuable type-strain genomes for metagenomic binning, comparative biology and taxonomic classification.</title>
        <authorList>
            <person name="Goeker M."/>
        </authorList>
    </citation>
    <scope>NUCLEOTIDE SEQUENCE [LARGE SCALE GENOMIC DNA]</scope>
    <source>
        <strain evidence="4 5">DSM 23562</strain>
    </source>
</reference>
<gene>
    <name evidence="4" type="ORF">HNQ39_003865</name>
</gene>
<evidence type="ECO:0000256" key="2">
    <source>
        <dbReference type="SAM" id="Phobius"/>
    </source>
</evidence>
<evidence type="ECO:0000313" key="5">
    <source>
        <dbReference type="Proteomes" id="UP000520814"/>
    </source>
</evidence>
<comment type="caution">
    <text evidence="4">The sequence shown here is derived from an EMBL/GenBank/DDBJ whole genome shotgun (WGS) entry which is preliminary data.</text>
</comment>
<dbReference type="EMBL" id="JACHGW010000003">
    <property type="protein sequence ID" value="MBB6052055.1"/>
    <property type="molecule type" value="Genomic_DNA"/>
</dbReference>
<keyword evidence="2" id="KW-1133">Transmembrane helix</keyword>
<keyword evidence="3" id="KW-0732">Signal</keyword>
<name>A0A7W9SSJ0_ARMRO</name>
<dbReference type="AlphaFoldDB" id="A0A7W9SSJ0"/>
<organism evidence="4 5">
    <name type="scientific">Armatimonas rosea</name>
    <dbReference type="NCBI Taxonomy" id="685828"/>
    <lineage>
        <taxon>Bacteria</taxon>
        <taxon>Bacillati</taxon>
        <taxon>Armatimonadota</taxon>
        <taxon>Armatimonadia</taxon>
        <taxon>Armatimonadales</taxon>
        <taxon>Armatimonadaceae</taxon>
        <taxon>Armatimonas</taxon>
    </lineage>
</organism>
<keyword evidence="5" id="KW-1185">Reference proteome</keyword>
<feature type="transmembrane region" description="Helical" evidence="2">
    <location>
        <begin position="211"/>
        <end position="233"/>
    </location>
</feature>
<feature type="compositionally biased region" description="Basic and acidic residues" evidence="1">
    <location>
        <begin position="77"/>
        <end position="94"/>
    </location>
</feature>
<dbReference type="Proteomes" id="UP000520814">
    <property type="component" value="Unassembled WGS sequence"/>
</dbReference>
<keyword evidence="2" id="KW-0472">Membrane</keyword>
<accession>A0A7W9SSJ0</accession>
<keyword evidence="2" id="KW-0812">Transmembrane</keyword>
<sequence length="239" mass="26324">MRRQLLAVLTVLLLAGVGRAQVSMPDVQILVAPGLGNWSVAVVYPKQVGHADTEARIKRLGTITGWKLEKPEYEDKRLDRDSVSSKDPNIRKGSQEVGPAPVMSSVSFQTSANLVDYTQGTLALEPFLRAFRDMNKVNVTYLIPGQFTYRGPRQFNDTKVEIALSAQEGAYTYQALLKDHKFDVLNLPTKEVARQESYRAAENTTAPGRKLLLGTGLVALLALGIAGIAYALAQRFLHR</sequence>
<feature type="region of interest" description="Disordered" evidence="1">
    <location>
        <begin position="77"/>
        <end position="98"/>
    </location>
</feature>